<evidence type="ECO:0000313" key="1">
    <source>
        <dbReference type="EMBL" id="TGL65901.1"/>
    </source>
</evidence>
<evidence type="ECO:0000313" key="2">
    <source>
        <dbReference type="Proteomes" id="UP000297762"/>
    </source>
</evidence>
<comment type="caution">
    <text evidence="1">The sequence shown here is derived from an EMBL/GenBank/DDBJ whole genome shotgun (WGS) entry which is preliminary data.</text>
</comment>
<dbReference type="Pfam" id="PF12487">
    <property type="entry name" value="DUF3703"/>
    <property type="match status" value="1"/>
</dbReference>
<dbReference type="Proteomes" id="UP000297762">
    <property type="component" value="Unassembled WGS sequence"/>
</dbReference>
<dbReference type="EMBL" id="RQGF01000003">
    <property type="protein sequence ID" value="TGL65901.1"/>
    <property type="molecule type" value="Genomic_DNA"/>
</dbReference>
<reference evidence="1" key="1">
    <citation type="journal article" date="2019" name="PLoS Negl. Trop. Dis.">
        <title>Revisiting the worldwide diversity of Leptospira species in the environment.</title>
        <authorList>
            <person name="Vincent A.T."/>
            <person name="Schiettekatte O."/>
            <person name="Bourhy P."/>
            <person name="Veyrier F.J."/>
            <person name="Picardeau M."/>
        </authorList>
    </citation>
    <scope>NUCLEOTIDE SEQUENCE [LARGE SCALE GENOMIC DNA]</scope>
    <source>
        <strain evidence="1">201702455</strain>
    </source>
</reference>
<protein>
    <submittedName>
        <fullName evidence="1">DUF3703 domain-containing protein</fullName>
    </submittedName>
</protein>
<gene>
    <name evidence="1" type="ORF">EHQ64_00190</name>
</gene>
<dbReference type="RefSeq" id="WP_135647409.1">
    <property type="nucleotide sequence ID" value="NZ_RQGF01000003.1"/>
</dbReference>
<name>A0A4R9KHD1_9LEPT</name>
<keyword evidence="2" id="KW-1185">Reference proteome</keyword>
<dbReference type="InterPro" id="IPR022172">
    <property type="entry name" value="DUF3703"/>
</dbReference>
<dbReference type="OrthoDB" id="330101at2"/>
<accession>A0A4R9KHD1</accession>
<sequence length="134" mass="15541">MRMNWMMPSNWKLRYKIELDQYKSSYNRGDKLDAWKFLERAHLIGQYYPIPHTGTHFRMLLFALREGDLKEIFGQLLRLSFGWLGSWLNRIPVGNTGGANVPVFQPMPIPEDLLDLLSKADQTSKGLSGLNRNT</sequence>
<organism evidence="1 2">
    <name type="scientific">Leptospira sarikeiensis</name>
    <dbReference type="NCBI Taxonomy" id="2484943"/>
    <lineage>
        <taxon>Bacteria</taxon>
        <taxon>Pseudomonadati</taxon>
        <taxon>Spirochaetota</taxon>
        <taxon>Spirochaetia</taxon>
        <taxon>Leptospirales</taxon>
        <taxon>Leptospiraceae</taxon>
        <taxon>Leptospira</taxon>
    </lineage>
</organism>
<dbReference type="AlphaFoldDB" id="A0A4R9KHD1"/>
<proteinExistence type="predicted"/>